<keyword evidence="8" id="KW-1185">Reference proteome</keyword>
<reference evidence="5 7" key="1">
    <citation type="submission" date="2014-04" db="EMBL/GenBank/DDBJ databases">
        <authorList>
            <person name="Bishop-Lilly K.A."/>
            <person name="Broomall S.M."/>
            <person name="Chain P.S."/>
            <person name="Chertkov O."/>
            <person name="Coyne S.R."/>
            <person name="Daligault H.E."/>
            <person name="Davenport K.W."/>
            <person name="Erkkila T."/>
            <person name="Frey K.G."/>
            <person name="Gibbons H.S."/>
            <person name="Gu W."/>
            <person name="Jaissle J."/>
            <person name="Johnson S.L."/>
            <person name="Koroleva G.I."/>
            <person name="Ladner J.T."/>
            <person name="Lo C.-C."/>
            <person name="Minogue T.D."/>
            <person name="Munk C."/>
            <person name="Palacios G.F."/>
            <person name="Redden C.L."/>
            <person name="Rosenzweig C.N."/>
            <person name="Scholz M.B."/>
            <person name="Teshima H."/>
            <person name="Xu Y."/>
        </authorList>
    </citation>
    <scope>NUCLEOTIDE SEQUENCE [LARGE SCALE GENOMIC DNA]</scope>
    <source>
        <strain evidence="5 7">BHP</strain>
    </source>
</reference>
<feature type="region of interest" description="Disordered" evidence="3">
    <location>
        <begin position="33"/>
        <end position="104"/>
    </location>
</feature>
<evidence type="ECO:0000313" key="6">
    <source>
        <dbReference type="EMBL" id="RFT62408.1"/>
    </source>
</evidence>
<dbReference type="InterPro" id="IPR008983">
    <property type="entry name" value="Tumour_necrosis_fac-like_dom"/>
</dbReference>
<dbReference type="InterPro" id="IPR021201">
    <property type="entry name" value="Leader_pep_exosporium"/>
</dbReference>
<feature type="compositionally biased region" description="Low complexity" evidence="3">
    <location>
        <begin position="62"/>
        <end position="75"/>
    </location>
</feature>
<evidence type="ECO:0000313" key="7">
    <source>
        <dbReference type="Proteomes" id="UP000029389"/>
    </source>
</evidence>
<dbReference type="PROSITE" id="PS50871">
    <property type="entry name" value="C1Q"/>
    <property type="match status" value="1"/>
</dbReference>
<comment type="caution">
    <text evidence="5">The sequence shown here is derived from an EMBL/GenBank/DDBJ whole genome shotgun (WGS) entry which is preliminary data.</text>
</comment>
<feature type="compositionally biased region" description="Gly residues" evidence="3">
    <location>
        <begin position="41"/>
        <end position="61"/>
    </location>
</feature>
<evidence type="ECO:0000256" key="2">
    <source>
        <dbReference type="ARBA" id="ARBA00022525"/>
    </source>
</evidence>
<dbReference type="Proteomes" id="UP000264294">
    <property type="component" value="Unassembled WGS sequence"/>
</dbReference>
<feature type="compositionally biased region" description="Low complexity" evidence="3">
    <location>
        <begin position="88"/>
        <end position="100"/>
    </location>
</feature>
<sequence length="236" mass="24051">MSGENEFDLYEILYGTALDPNSIGPTLPPVPPFQLPTGPTGPTGGTGATGPTGATGIGITGSTGPTGVTGPTGATGLTGIGETGPQGLPGVTGPTGSTGTNAPSINFRAEKFPFQEYSPAAFLQVSFEDIVFNNGGGYSSITNTFTAPINGIYSFTVNLNFASLVPPTEVFIEIRKDGVNISSGTATFNTIGISFINHTTIIDLEAGQKITVFFSSPKAGVLNQISTAYFSGTILP</sequence>
<evidence type="ECO:0000256" key="1">
    <source>
        <dbReference type="ARBA" id="ARBA00004613"/>
    </source>
</evidence>
<dbReference type="PANTHER" id="PTHR15427:SF33">
    <property type="entry name" value="COLLAGEN IV NC1 DOMAIN-CONTAINING PROTEIN"/>
    <property type="match status" value="1"/>
</dbReference>
<dbReference type="EMBL" id="QVOD01000069">
    <property type="protein sequence ID" value="RFT62408.1"/>
    <property type="molecule type" value="Genomic_DNA"/>
</dbReference>
<dbReference type="PATRIC" id="fig|1405.8.peg.5612"/>
<proteinExistence type="predicted"/>
<comment type="subcellular location">
    <subcellularLocation>
        <location evidence="1">Secreted</location>
    </subcellularLocation>
</comment>
<accession>A0A090YUH4</accession>
<gene>
    <name evidence="6" type="ORF">D0U04_28070</name>
    <name evidence="5" type="ORF">DJ93_5445</name>
</gene>
<dbReference type="PANTHER" id="PTHR15427">
    <property type="entry name" value="EMILIN ELASTIN MICROFIBRIL INTERFACE-LOCATED PROTEIN ELASTIN MICROFIBRIL INTERFACER"/>
    <property type="match status" value="1"/>
</dbReference>
<evidence type="ECO:0000256" key="3">
    <source>
        <dbReference type="SAM" id="MobiDB-lite"/>
    </source>
</evidence>
<dbReference type="Proteomes" id="UP000029389">
    <property type="component" value="Unassembled WGS sequence"/>
</dbReference>
<keyword evidence="2" id="KW-0964">Secreted</keyword>
<protein>
    <submittedName>
        <fullName evidence="5">Exosporium leader peptide domain protein</fullName>
    </submittedName>
    <submittedName>
        <fullName evidence="6">Exosporium leader peptide-containing protein</fullName>
    </submittedName>
</protein>
<dbReference type="AlphaFoldDB" id="A0A090YUH4"/>
<evidence type="ECO:0000313" key="5">
    <source>
        <dbReference type="EMBL" id="KFM95740.1"/>
    </source>
</evidence>
<evidence type="ECO:0000259" key="4">
    <source>
        <dbReference type="PROSITE" id="PS50871"/>
    </source>
</evidence>
<dbReference type="InterPro" id="IPR050392">
    <property type="entry name" value="Collagen/C1q_domain"/>
</dbReference>
<dbReference type="RefSeq" id="WP_052109720.1">
    <property type="nucleotide sequence ID" value="NZ_JMQC01000009.1"/>
</dbReference>
<organism evidence="5 7">
    <name type="scientific">Bacillus clarus</name>
    <dbReference type="NCBI Taxonomy" id="2338372"/>
    <lineage>
        <taxon>Bacteria</taxon>
        <taxon>Bacillati</taxon>
        <taxon>Bacillota</taxon>
        <taxon>Bacilli</taxon>
        <taxon>Bacillales</taxon>
        <taxon>Bacillaceae</taxon>
        <taxon>Bacillus</taxon>
        <taxon>Bacillus cereus group</taxon>
    </lineage>
</organism>
<dbReference type="NCBIfam" id="TIGR03720">
    <property type="entry name" value="exospor_lead"/>
    <property type="match status" value="1"/>
</dbReference>
<dbReference type="Gene3D" id="2.60.120.40">
    <property type="match status" value="1"/>
</dbReference>
<dbReference type="EMBL" id="JMQC01000009">
    <property type="protein sequence ID" value="KFM95740.1"/>
    <property type="molecule type" value="Genomic_DNA"/>
</dbReference>
<dbReference type="InterPro" id="IPR001073">
    <property type="entry name" value="C1q_dom"/>
</dbReference>
<evidence type="ECO:0000313" key="8">
    <source>
        <dbReference type="Proteomes" id="UP000264294"/>
    </source>
</evidence>
<feature type="domain" description="C1q" evidence="4">
    <location>
        <begin position="100"/>
        <end position="236"/>
    </location>
</feature>
<name>A0A090YUH4_9BACI</name>
<reference evidence="6 8" key="2">
    <citation type="submission" date="2018-08" db="EMBL/GenBank/DDBJ databases">
        <title>Bacillus clarus sp. nov. strain PS00077A.</title>
        <authorList>
            <person name="Mendez Acevedo M."/>
            <person name="Carroll L."/>
            <person name="Mukherjee M."/>
            <person name="Wiedmann M."/>
            <person name="Kovac J."/>
        </authorList>
    </citation>
    <scope>NUCLEOTIDE SEQUENCE [LARGE SCALE GENOMIC DNA]</scope>
    <source>
        <strain evidence="6 8">PS00077A</strain>
    </source>
</reference>
<dbReference type="Pfam" id="PF00386">
    <property type="entry name" value="C1q"/>
    <property type="match status" value="1"/>
</dbReference>
<dbReference type="SUPFAM" id="SSF49842">
    <property type="entry name" value="TNF-like"/>
    <property type="match status" value="1"/>
</dbReference>